<dbReference type="Pfam" id="PF00487">
    <property type="entry name" value="FA_desaturase"/>
    <property type="match status" value="1"/>
</dbReference>
<accession>A0A0B4XRI6</accession>
<sequence length="374" mass="42603">MNAAVSASALAQTTTPVPRGWRHLSAEQVEAFGAEIEAVRREVMESLGERDARYIRRILKTQRYSEIAGRGLLFLGFLPPAWLAGTALLSLSKILENMEIGHNVMHGQWDWLKDPALNSSTYDWDNTCPAEQWKHSHNYMHHTYTNIVGKDRDVGYGILRMSDDQPWHPVYLAQPAYNWVLAGLFQWGVALHDLEIERVGKDKSWTEVRQQLRQIWKKSSKQVLKDYLLFPALAGPGFLFTLAGNVTANLVRNLWSYAVIFCGHFTDGVEMFSEDDIVGETRARWYLRQLLGSSNLEGGRAFHILTGHLSHQIEHHLFPDMPAHRYAEIGPKVQAICEKYQLPYNTGSLPRQFGTVMKRILRLSLPGRRKPATA</sequence>
<dbReference type="GO" id="GO:0016020">
    <property type="term" value="C:membrane"/>
    <property type="evidence" value="ECO:0007669"/>
    <property type="project" value="TreeGrafter"/>
</dbReference>
<protein>
    <submittedName>
        <fullName evidence="2">Fatty acid desaturase</fullName>
    </submittedName>
</protein>
<dbReference type="EMBL" id="CP004387">
    <property type="protein sequence ID" value="AJD49033.1"/>
    <property type="molecule type" value="Genomic_DNA"/>
</dbReference>
<evidence type="ECO:0000313" key="2">
    <source>
        <dbReference type="EMBL" id="AJD49033.1"/>
    </source>
</evidence>
<dbReference type="InterPro" id="IPR012171">
    <property type="entry name" value="Fatty_acid_desaturase"/>
</dbReference>
<name>A0A0B4XRI6_9GAMM</name>
<dbReference type="PANTHER" id="PTHR19353">
    <property type="entry name" value="FATTY ACID DESATURASE 2"/>
    <property type="match status" value="1"/>
</dbReference>
<organism evidence="2 3">
    <name type="scientific">Isoalcanivorax pacificus W11-5</name>
    <dbReference type="NCBI Taxonomy" id="391936"/>
    <lineage>
        <taxon>Bacteria</taxon>
        <taxon>Pseudomonadati</taxon>
        <taxon>Pseudomonadota</taxon>
        <taxon>Gammaproteobacteria</taxon>
        <taxon>Oceanospirillales</taxon>
        <taxon>Alcanivoracaceae</taxon>
        <taxon>Isoalcanivorax</taxon>
    </lineage>
</organism>
<dbReference type="Proteomes" id="UP000006764">
    <property type="component" value="Chromosome"/>
</dbReference>
<dbReference type="PANTHER" id="PTHR19353:SF84">
    <property type="entry name" value="ACYL-COA DELTA-9-DESATURASE, DESB"/>
    <property type="match status" value="1"/>
</dbReference>
<proteinExistence type="predicted"/>
<gene>
    <name evidence="2" type="ORF">S7S_13105</name>
</gene>
<dbReference type="KEGG" id="apac:S7S_13105"/>
<dbReference type="InterPro" id="IPR005804">
    <property type="entry name" value="FA_desaturase_dom"/>
</dbReference>
<dbReference type="STRING" id="391936.S7S_13105"/>
<evidence type="ECO:0000259" key="1">
    <source>
        <dbReference type="Pfam" id="PF00487"/>
    </source>
</evidence>
<dbReference type="OrthoDB" id="104711at2"/>
<dbReference type="CDD" id="cd03506">
    <property type="entry name" value="Delta6-FADS-like"/>
    <property type="match status" value="1"/>
</dbReference>
<keyword evidence="3" id="KW-1185">Reference proteome</keyword>
<dbReference type="GO" id="GO:0006629">
    <property type="term" value="P:lipid metabolic process"/>
    <property type="evidence" value="ECO:0007669"/>
    <property type="project" value="InterPro"/>
</dbReference>
<evidence type="ECO:0000313" key="3">
    <source>
        <dbReference type="Proteomes" id="UP000006764"/>
    </source>
</evidence>
<reference evidence="2 3" key="1">
    <citation type="journal article" date="2012" name="J. Bacteriol.">
        <title>Genome sequence of an alkane-degrading bacterium, Alcanivorax pacificus type strain W11-5, isolated from deep sea sediment.</title>
        <authorList>
            <person name="Lai Q."/>
            <person name="Shao Z."/>
        </authorList>
    </citation>
    <scope>NUCLEOTIDE SEQUENCE [LARGE SCALE GENOMIC DNA]</scope>
    <source>
        <strain evidence="2 3">W11-5</strain>
    </source>
</reference>
<feature type="domain" description="Fatty acid desaturase" evidence="1">
    <location>
        <begin position="81"/>
        <end position="346"/>
    </location>
</feature>
<dbReference type="GO" id="GO:0016717">
    <property type="term" value="F:oxidoreductase activity, acting on paired donors, with oxidation of a pair of donors resulting in the reduction of molecular oxygen to two molecules of water"/>
    <property type="evidence" value="ECO:0007669"/>
    <property type="project" value="TreeGrafter"/>
</dbReference>
<dbReference type="HOGENOM" id="CLU_045383_0_0_6"/>
<dbReference type="AlphaFoldDB" id="A0A0B4XRI6"/>